<accession>I1YL52</accession>
<dbReference type="Gene3D" id="3.30.70.580">
    <property type="entry name" value="Pseudouridine synthase I, catalytic domain, N-terminal subdomain"/>
    <property type="match status" value="1"/>
</dbReference>
<dbReference type="PANTHER" id="PTHR11142">
    <property type="entry name" value="PSEUDOURIDYLATE SYNTHASE"/>
    <property type="match status" value="1"/>
</dbReference>
<dbReference type="PATRIC" id="fig|754477.3.peg.2478"/>
<evidence type="ECO:0000256" key="7">
    <source>
        <dbReference type="RuleBase" id="RU003792"/>
    </source>
</evidence>
<dbReference type="PANTHER" id="PTHR11142:SF0">
    <property type="entry name" value="TRNA PSEUDOURIDINE SYNTHASE-LIKE 1"/>
    <property type="match status" value="1"/>
</dbReference>
<feature type="binding site" evidence="4 6">
    <location>
        <position position="84"/>
    </location>
    <ligand>
        <name>substrate</name>
    </ligand>
</feature>
<keyword evidence="2 4" id="KW-0819">tRNA processing</keyword>
<dbReference type="GO" id="GO:0016829">
    <property type="term" value="F:lyase activity"/>
    <property type="evidence" value="ECO:0007669"/>
    <property type="project" value="UniProtKB-KW"/>
</dbReference>
<comment type="similarity">
    <text evidence="1 4 7">Belongs to the tRNA pseudouridine synthase TruA family.</text>
</comment>
<dbReference type="SUPFAM" id="SSF55120">
    <property type="entry name" value="Pseudouridine synthase"/>
    <property type="match status" value="1"/>
</dbReference>
<dbReference type="AlphaFoldDB" id="I1YL52"/>
<dbReference type="NCBIfam" id="TIGR00071">
    <property type="entry name" value="hisT_truA"/>
    <property type="match status" value="1"/>
</dbReference>
<keyword evidence="9" id="KW-0456">Lyase</keyword>
<dbReference type="CDD" id="cd02570">
    <property type="entry name" value="PseudoU_synth_EcTruA"/>
    <property type="match status" value="1"/>
</dbReference>
<dbReference type="GO" id="GO:0031119">
    <property type="term" value="P:tRNA pseudouridine synthesis"/>
    <property type="evidence" value="ECO:0007669"/>
    <property type="project" value="UniProtKB-UniRule"/>
</dbReference>
<dbReference type="InterPro" id="IPR020095">
    <property type="entry name" value="PsdUridine_synth_TruA_C"/>
</dbReference>
<dbReference type="EMBL" id="CP003380">
    <property type="protein sequence ID" value="AFJ03645.1"/>
    <property type="molecule type" value="Genomic_DNA"/>
</dbReference>
<comment type="subunit">
    <text evidence="4">Homodimer.</text>
</comment>
<keyword evidence="3 4" id="KW-0413">Isomerase</keyword>
<comment type="catalytic activity">
    <reaction evidence="4 7">
        <text>uridine(38/39/40) in tRNA = pseudouridine(38/39/40) in tRNA</text>
        <dbReference type="Rhea" id="RHEA:22376"/>
        <dbReference type="Rhea" id="RHEA-COMP:10085"/>
        <dbReference type="Rhea" id="RHEA-COMP:10087"/>
        <dbReference type="ChEBI" id="CHEBI:65314"/>
        <dbReference type="ChEBI" id="CHEBI:65315"/>
        <dbReference type="EC" id="5.4.99.12"/>
    </reaction>
</comment>
<name>I1YL52_METFJ</name>
<dbReference type="FunFam" id="3.30.70.580:FF:000001">
    <property type="entry name" value="tRNA pseudouridine synthase A"/>
    <property type="match status" value="1"/>
</dbReference>
<evidence type="ECO:0000256" key="2">
    <source>
        <dbReference type="ARBA" id="ARBA00022694"/>
    </source>
</evidence>
<dbReference type="GO" id="GO:0160147">
    <property type="term" value="F:tRNA pseudouridine(38-40) synthase activity"/>
    <property type="evidence" value="ECO:0007669"/>
    <property type="project" value="UniProtKB-EC"/>
</dbReference>
<gene>
    <name evidence="4" type="primary">truA</name>
    <name evidence="9" type="ordered locus">Q7C_2524</name>
</gene>
<evidence type="ECO:0000259" key="8">
    <source>
        <dbReference type="Pfam" id="PF01416"/>
    </source>
</evidence>
<feature type="active site" description="Nucleophile" evidence="4 5">
    <location>
        <position position="26"/>
    </location>
</feature>
<dbReference type="InterPro" id="IPR020094">
    <property type="entry name" value="TruA/RsuA/RluB/E/F_N"/>
</dbReference>
<evidence type="ECO:0000256" key="4">
    <source>
        <dbReference type="HAMAP-Rule" id="MF_00171"/>
    </source>
</evidence>
<evidence type="ECO:0000256" key="5">
    <source>
        <dbReference type="PIRSR" id="PIRSR001430-1"/>
    </source>
</evidence>
<comment type="caution">
    <text evidence="4">Lacks conserved residue(s) required for the propagation of feature annotation.</text>
</comment>
<dbReference type="Proteomes" id="UP000009145">
    <property type="component" value="Chromosome"/>
</dbReference>
<dbReference type="Gene3D" id="3.30.70.660">
    <property type="entry name" value="Pseudouridine synthase I, catalytic domain, C-terminal subdomain"/>
    <property type="match status" value="1"/>
</dbReference>
<sequence>MQQSLQQAVSVVADADITVSAAGRTDAGVHALNQVVHFDTQARRADRNWLLGINTNLPDDIAVNWVKAVDTQFHARFSATKRRYRYLVLNRLCRSALHHQRMWWFYKPLDIARMQQAASLMLGQHDFSALRAKECQAKSPIKTLDQIQIIRRGDCIAVDVEARSFLHHMVRNIMGVLMAVGEGKYPPEWVNTVLASRNRDAAGVTAPPEGLFLTEVCYPPEYSLPTVSAFPVLW</sequence>
<dbReference type="Pfam" id="PF01416">
    <property type="entry name" value="PseudoU_synth_1"/>
    <property type="match status" value="2"/>
</dbReference>
<dbReference type="PIRSF" id="PIRSF001430">
    <property type="entry name" value="tRNA_psdUrid_synth"/>
    <property type="match status" value="1"/>
</dbReference>
<evidence type="ECO:0000313" key="9">
    <source>
        <dbReference type="EMBL" id="AFJ03645.1"/>
    </source>
</evidence>
<evidence type="ECO:0000256" key="3">
    <source>
        <dbReference type="ARBA" id="ARBA00023235"/>
    </source>
</evidence>
<feature type="domain" description="Pseudouridine synthase I TruA alpha/beta" evidence="8">
    <location>
        <begin position="3"/>
        <end position="77"/>
    </location>
</feature>
<comment type="function">
    <text evidence="4">Formation of pseudouridine at positions 38, 39 and 40 in the anticodon stem and loop of transfer RNAs.</text>
</comment>
<dbReference type="InterPro" id="IPR020103">
    <property type="entry name" value="PsdUridine_synth_cat_dom_sf"/>
</dbReference>
<protein>
    <recommendedName>
        <fullName evidence="4">tRNA pseudouridine synthase A</fullName>
        <ecNumber evidence="4">5.4.99.12</ecNumber>
    </recommendedName>
    <alternativeName>
        <fullName evidence="4">tRNA pseudouridine(38-40) synthase</fullName>
    </alternativeName>
    <alternativeName>
        <fullName evidence="4">tRNA pseudouridylate synthase I</fullName>
    </alternativeName>
    <alternativeName>
        <fullName evidence="4">tRNA-uridine isomerase I</fullName>
    </alternativeName>
</protein>
<dbReference type="KEGG" id="mec:Q7C_2524"/>
<dbReference type="HAMAP" id="MF_00171">
    <property type="entry name" value="TruA"/>
    <property type="match status" value="1"/>
</dbReference>
<feature type="domain" description="Pseudouridine synthase I TruA alpha/beta" evidence="8">
    <location>
        <begin position="117"/>
        <end position="219"/>
    </location>
</feature>
<keyword evidence="10" id="KW-1185">Reference proteome</keyword>
<dbReference type="eggNOG" id="COG0101">
    <property type="taxonomic scope" value="Bacteria"/>
</dbReference>
<dbReference type="EC" id="5.4.99.12" evidence="4"/>
<proteinExistence type="inferred from homology"/>
<dbReference type="GO" id="GO:0003723">
    <property type="term" value="F:RNA binding"/>
    <property type="evidence" value="ECO:0007669"/>
    <property type="project" value="InterPro"/>
</dbReference>
<dbReference type="HOGENOM" id="CLU_014673_0_2_6"/>
<reference evidence="9 10" key="1">
    <citation type="journal article" date="2012" name="J. Bacteriol.">
        <title>Complete genome sequences of Methylophaga sp. strain JAM1 and Methylophaga sp. strain JAM7.</title>
        <authorList>
            <person name="Villeneuve C."/>
            <person name="Martineau C."/>
            <person name="Mauffrey F."/>
            <person name="Villemur R."/>
        </authorList>
    </citation>
    <scope>NUCLEOTIDE SEQUENCE [LARGE SCALE GENOMIC DNA]</scope>
    <source>
        <strain evidence="9 10">JAM7</strain>
    </source>
</reference>
<dbReference type="InterPro" id="IPR020097">
    <property type="entry name" value="PsdUridine_synth_TruA_a/b_dom"/>
</dbReference>
<evidence type="ECO:0000313" key="10">
    <source>
        <dbReference type="Proteomes" id="UP000009145"/>
    </source>
</evidence>
<evidence type="ECO:0000256" key="1">
    <source>
        <dbReference type="ARBA" id="ARBA00009375"/>
    </source>
</evidence>
<dbReference type="STRING" id="754477.Q7C_2524"/>
<evidence type="ECO:0000256" key="6">
    <source>
        <dbReference type="PIRSR" id="PIRSR001430-2"/>
    </source>
</evidence>
<dbReference type="InterPro" id="IPR001406">
    <property type="entry name" value="PsdUridine_synth_TruA"/>
</dbReference>
<organism evidence="9 10">
    <name type="scientific">Methylophaga frappieri (strain ATCC BAA-2434 / DSM 25690 / JAM7)</name>
    <dbReference type="NCBI Taxonomy" id="754477"/>
    <lineage>
        <taxon>Bacteria</taxon>
        <taxon>Pseudomonadati</taxon>
        <taxon>Pseudomonadota</taxon>
        <taxon>Gammaproteobacteria</taxon>
        <taxon>Thiotrichales</taxon>
        <taxon>Piscirickettsiaceae</taxon>
        <taxon>Methylophaga</taxon>
    </lineage>
</organism>